<name>A0A6G3XBD1_9ACTN</name>
<sequence length="99" mass="11421">MAESASLLFNPRTYDPQHFDPETRRLLRATVDWFEARGKRRLIEDYRSRAWLGDFLDFAAKEGLFATFLTPASAAGKDDQRWDTARIAALNEIFGFYGL</sequence>
<dbReference type="AlphaFoldDB" id="A0A6G3XBD1"/>
<accession>A0A6G3XBD1</accession>
<proteinExistence type="predicted"/>
<feature type="non-terminal residue" evidence="1">
    <location>
        <position position="99"/>
    </location>
</feature>
<protein>
    <submittedName>
        <fullName evidence="1">Acyl-CoA dehydrogenase</fullName>
    </submittedName>
</protein>
<organism evidence="1">
    <name type="scientific">Streptomyces sp. SID7499</name>
    <dbReference type="NCBI Taxonomy" id="2706086"/>
    <lineage>
        <taxon>Bacteria</taxon>
        <taxon>Bacillati</taxon>
        <taxon>Actinomycetota</taxon>
        <taxon>Actinomycetes</taxon>
        <taxon>Kitasatosporales</taxon>
        <taxon>Streptomycetaceae</taxon>
        <taxon>Streptomyces</taxon>
    </lineage>
</organism>
<reference evidence="1" key="1">
    <citation type="submission" date="2020-01" db="EMBL/GenBank/DDBJ databases">
        <title>Insect and environment-associated Actinomycetes.</title>
        <authorList>
            <person name="Currrie C."/>
            <person name="Chevrette M."/>
            <person name="Carlson C."/>
            <person name="Stubbendieck R."/>
            <person name="Wendt-Pienkowski E."/>
        </authorList>
    </citation>
    <scope>NUCLEOTIDE SEQUENCE</scope>
    <source>
        <strain evidence="1">SID7499</strain>
    </source>
</reference>
<dbReference type="EMBL" id="JAAGMN010005378">
    <property type="protein sequence ID" value="NEE15096.1"/>
    <property type="molecule type" value="Genomic_DNA"/>
</dbReference>
<comment type="caution">
    <text evidence="1">The sequence shown here is derived from an EMBL/GenBank/DDBJ whole genome shotgun (WGS) entry which is preliminary data.</text>
</comment>
<gene>
    <name evidence="1" type="ORF">G3M58_52630</name>
</gene>
<evidence type="ECO:0000313" key="1">
    <source>
        <dbReference type="EMBL" id="NEE15096.1"/>
    </source>
</evidence>